<gene>
    <name evidence="5" type="ORF">SSS_7074</name>
</gene>
<proteinExistence type="predicted"/>
<evidence type="ECO:0000313" key="5">
    <source>
        <dbReference type="EMBL" id="KAF7495362.1"/>
    </source>
</evidence>
<dbReference type="GO" id="GO:0008962">
    <property type="term" value="F:phosphatidylglycerophosphatase activity"/>
    <property type="evidence" value="ECO:0007669"/>
    <property type="project" value="TreeGrafter"/>
</dbReference>
<feature type="domain" description="Tyrosine-protein phosphatase" evidence="3">
    <location>
        <begin position="27"/>
        <end position="224"/>
    </location>
</feature>
<dbReference type="AlphaFoldDB" id="A0A834REV1"/>
<evidence type="ECO:0000259" key="4">
    <source>
        <dbReference type="PROSITE" id="PS50056"/>
    </source>
</evidence>
<organism evidence="5">
    <name type="scientific">Sarcoptes scabiei</name>
    <name type="common">Itch mite</name>
    <name type="synonym">Acarus scabiei</name>
    <dbReference type="NCBI Taxonomy" id="52283"/>
    <lineage>
        <taxon>Eukaryota</taxon>
        <taxon>Metazoa</taxon>
        <taxon>Ecdysozoa</taxon>
        <taxon>Arthropoda</taxon>
        <taxon>Chelicerata</taxon>
        <taxon>Arachnida</taxon>
        <taxon>Acari</taxon>
        <taxon>Acariformes</taxon>
        <taxon>Sarcoptiformes</taxon>
        <taxon>Astigmata</taxon>
        <taxon>Psoroptidia</taxon>
        <taxon>Sarcoptoidea</taxon>
        <taxon>Sarcoptidae</taxon>
        <taxon>Sarcoptinae</taxon>
        <taxon>Sarcoptes</taxon>
    </lineage>
</organism>
<dbReference type="OrthoDB" id="273181at2759"/>
<keyword evidence="2" id="KW-0904">Protein phosphatase</keyword>
<dbReference type="InterPro" id="IPR042165">
    <property type="entry name" value="PTPMT1"/>
</dbReference>
<accession>A0A834REV1</accession>
<dbReference type="PROSITE" id="PS50056">
    <property type="entry name" value="TYR_PHOSPHATASE_2"/>
    <property type="match status" value="1"/>
</dbReference>
<feature type="domain" description="Tyrosine specific protein phosphatases" evidence="4">
    <location>
        <begin position="132"/>
        <end position="210"/>
    </location>
</feature>
<evidence type="ECO:0000313" key="7">
    <source>
        <dbReference type="Proteomes" id="UP000070412"/>
    </source>
</evidence>
<reference evidence="5" key="2">
    <citation type="submission" date="2020-01" db="EMBL/GenBank/DDBJ databases">
        <authorList>
            <person name="Korhonen P.K.K."/>
            <person name="Guangxu M.G."/>
            <person name="Wang T.W."/>
            <person name="Stroehlein A.J.S."/>
            <person name="Young N.D."/>
            <person name="Ang C.-S.A."/>
            <person name="Fernando D.W.F."/>
            <person name="Lu H.L."/>
            <person name="Taylor S.T."/>
            <person name="Ehtesham M.E.M."/>
            <person name="Najaraj S.H.N."/>
            <person name="Harsha G.H.G."/>
            <person name="Madugundu A.M."/>
            <person name="Renuse S.R."/>
            <person name="Holt D.H."/>
            <person name="Pandey A.P."/>
            <person name="Papenfuss A.P."/>
            <person name="Gasser R.B.G."/>
            <person name="Fischer K.F."/>
        </authorList>
    </citation>
    <scope>NUCLEOTIDE SEQUENCE</scope>
    <source>
        <strain evidence="5">SSS_KF_BRIS2020</strain>
    </source>
</reference>
<protein>
    <submittedName>
        <fullName evidence="5">Phosphatidylglycerophosphatase and protein-tyrosine phosphatase 1</fullName>
    </submittedName>
</protein>
<dbReference type="Proteomes" id="UP000070412">
    <property type="component" value="Unassembled WGS sequence"/>
</dbReference>
<dbReference type="SUPFAM" id="SSF52799">
    <property type="entry name" value="(Phosphotyrosine protein) phosphatases II"/>
    <property type="match status" value="1"/>
</dbReference>
<dbReference type="InterPro" id="IPR000387">
    <property type="entry name" value="Tyr_Pase_dom"/>
</dbReference>
<name>A0A834REV1_SARSC</name>
<evidence type="ECO:0000313" key="6">
    <source>
        <dbReference type="EnsemblMetazoa" id="KAF7495362.1"/>
    </source>
</evidence>
<dbReference type="InterPro" id="IPR000340">
    <property type="entry name" value="Dual-sp_phosphatase_cat-dom"/>
</dbReference>
<dbReference type="EMBL" id="WVUK01000048">
    <property type="protein sequence ID" value="KAF7495362.1"/>
    <property type="molecule type" value="Genomic_DNA"/>
</dbReference>
<dbReference type="PROSITE" id="PS50054">
    <property type="entry name" value="TYR_PHOSPHATASE_DUAL"/>
    <property type="match status" value="1"/>
</dbReference>
<evidence type="ECO:0000259" key="3">
    <source>
        <dbReference type="PROSITE" id="PS50054"/>
    </source>
</evidence>
<dbReference type="InterPro" id="IPR020422">
    <property type="entry name" value="TYR_PHOSPHATASE_DUAL_dom"/>
</dbReference>
<dbReference type="PANTHER" id="PTHR46712">
    <property type="entry name" value="PHOSPHATIDYLGLYCEROPHOSPHATASE AND PROTEIN-TYROSINE PHOSPHATASE 1"/>
    <property type="match status" value="1"/>
</dbReference>
<dbReference type="GO" id="GO:0004721">
    <property type="term" value="F:phosphoprotein phosphatase activity"/>
    <property type="evidence" value="ECO:0007669"/>
    <property type="project" value="UniProtKB-KW"/>
</dbReference>
<dbReference type="InterPro" id="IPR029021">
    <property type="entry name" value="Prot-tyrosine_phosphatase-like"/>
</dbReference>
<keyword evidence="1" id="KW-0378">Hydrolase</keyword>
<dbReference type="PANTHER" id="PTHR46712:SF1">
    <property type="entry name" value="PHOSPHATIDYLGLYCEROPHOSPHATASE AND PROTEIN-TYROSINE PHOSPHATASE 1"/>
    <property type="match status" value="1"/>
</dbReference>
<dbReference type="InterPro" id="IPR016130">
    <property type="entry name" value="Tyr_Pase_AS"/>
</dbReference>
<dbReference type="Gene3D" id="3.90.190.10">
    <property type="entry name" value="Protein tyrosine phosphatase superfamily"/>
    <property type="match status" value="1"/>
</dbReference>
<dbReference type="Pfam" id="PF00782">
    <property type="entry name" value="DSPc"/>
    <property type="match status" value="1"/>
</dbReference>
<dbReference type="EnsemblMetazoa" id="SSS_7074s_mrna">
    <property type="protein sequence ID" value="KAF7495362.1"/>
    <property type="gene ID" value="SSS_7074"/>
</dbReference>
<sequence>MSLFSKMTFLPSLGYNLLRNRWSTWNWFDRIDEQLVIGALPFFGPVTHQLYHSERIRAVVSMNEDFELFLYVTNHRHWNKLNVPFLQLRTSDIFHAPTLDQLSIGVNFILEQQKQLREHQDSNDCLALITKNEMLWPIRNQGKTLTIEGRDDFDGYNLPSIYVHCKAGRTRSATLVACYLIERYAHTPNEAIEELVRKRPQILLQKRQLEAIQNFYEYRQRNVSAFS</sequence>
<dbReference type="PROSITE" id="PS00383">
    <property type="entry name" value="TYR_PHOSPHATASE_1"/>
    <property type="match status" value="1"/>
</dbReference>
<reference evidence="7" key="1">
    <citation type="journal article" date="2020" name="PLoS Negl. Trop. Dis.">
        <title>High-quality nuclear genome for Sarcoptes scabiei-A critical resource for a neglected parasite.</title>
        <authorList>
            <person name="Korhonen P.K."/>
            <person name="Gasser R.B."/>
            <person name="Ma G."/>
            <person name="Wang T."/>
            <person name="Stroehlein A.J."/>
            <person name="Young N.D."/>
            <person name="Ang C.S."/>
            <person name="Fernando D.D."/>
            <person name="Lu H.C."/>
            <person name="Taylor S."/>
            <person name="Reynolds S.L."/>
            <person name="Mofiz E."/>
            <person name="Najaraj S.H."/>
            <person name="Gowda H."/>
            <person name="Madugundu A."/>
            <person name="Renuse S."/>
            <person name="Holt D."/>
            <person name="Pandey A."/>
            <person name="Papenfuss A.T."/>
            <person name="Fischer K."/>
        </authorList>
    </citation>
    <scope>NUCLEOTIDE SEQUENCE [LARGE SCALE GENOMIC DNA]</scope>
</reference>
<keyword evidence="7" id="KW-1185">Reference proteome</keyword>
<dbReference type="GO" id="GO:0004439">
    <property type="term" value="F:phosphatidylinositol-4,5-bisphosphate 5-phosphatase activity"/>
    <property type="evidence" value="ECO:0007669"/>
    <property type="project" value="TreeGrafter"/>
</dbReference>
<evidence type="ECO:0000256" key="1">
    <source>
        <dbReference type="ARBA" id="ARBA00022801"/>
    </source>
</evidence>
<evidence type="ECO:0000256" key="2">
    <source>
        <dbReference type="ARBA" id="ARBA00022912"/>
    </source>
</evidence>
<reference evidence="6" key="3">
    <citation type="submission" date="2022-06" db="UniProtKB">
        <authorList>
            <consortium name="EnsemblMetazoa"/>
        </authorList>
    </citation>
    <scope>IDENTIFICATION</scope>
</reference>